<dbReference type="PANTHER" id="PTHR31862:SF1">
    <property type="entry name" value="UPF0261 DOMAIN PROTEIN (AFU_ORTHOLOGUE AFUA_1G10120)"/>
    <property type="match status" value="1"/>
</dbReference>
<protein>
    <submittedName>
        <fullName evidence="5">Helix-turn-helix domain protein</fullName>
    </submittedName>
</protein>
<keyword evidence="2" id="KW-0238">DNA-binding</keyword>
<dbReference type="SUPFAM" id="SSF46689">
    <property type="entry name" value="Homeodomain-like"/>
    <property type="match status" value="2"/>
</dbReference>
<dbReference type="Pfam" id="PF12833">
    <property type="entry name" value="HTH_18"/>
    <property type="match status" value="1"/>
</dbReference>
<comment type="caution">
    <text evidence="5">The sequence shown here is derived from an EMBL/GenBank/DDBJ whole genome shotgun (WGS) entry which is preliminary data.</text>
</comment>
<gene>
    <name evidence="5" type="ORF">U732_1833</name>
</gene>
<dbReference type="InterPro" id="IPR009057">
    <property type="entry name" value="Homeodomain-like_sf"/>
</dbReference>
<dbReference type="SMART" id="SM00342">
    <property type="entry name" value="HTH_ARAC"/>
    <property type="match status" value="1"/>
</dbReference>
<dbReference type="STRING" id="29341.RSJ17_16345"/>
<dbReference type="InterPro" id="IPR009215">
    <property type="entry name" value="TIM-br_IGPS-like"/>
</dbReference>
<keyword evidence="3" id="KW-0804">Transcription</keyword>
<dbReference type="GO" id="GO:0003824">
    <property type="term" value="F:catalytic activity"/>
    <property type="evidence" value="ECO:0007669"/>
    <property type="project" value="InterPro"/>
</dbReference>
<dbReference type="InterPro" id="IPR015813">
    <property type="entry name" value="Pyrv/PenolPyrv_kinase-like_dom"/>
</dbReference>
<dbReference type="InterPro" id="IPR020449">
    <property type="entry name" value="Tscrpt_reg_AraC-type_HTH"/>
</dbReference>
<dbReference type="PRINTS" id="PR00032">
    <property type="entry name" value="HTHARAC"/>
</dbReference>
<evidence type="ECO:0000256" key="3">
    <source>
        <dbReference type="ARBA" id="ARBA00023163"/>
    </source>
</evidence>
<feature type="domain" description="HTH araC/xylS-type" evidence="4">
    <location>
        <begin position="296"/>
        <end position="394"/>
    </location>
</feature>
<dbReference type="OrthoDB" id="9805644at2"/>
<evidence type="ECO:0000256" key="2">
    <source>
        <dbReference type="ARBA" id="ARBA00023125"/>
    </source>
</evidence>
<dbReference type="RefSeq" id="WP_052268132.1">
    <property type="nucleotide sequence ID" value="NZ_AYSO01000017.1"/>
</dbReference>
<dbReference type="PANTHER" id="PTHR31862">
    <property type="entry name" value="UPF0261 DOMAIN PROTEIN (AFU_ORTHOLOGUE AFUA_1G10120)"/>
    <property type="match status" value="1"/>
</dbReference>
<dbReference type="AlphaFoldDB" id="A0A0C1QZ40"/>
<accession>A0A0C1QZ40</accession>
<sequence length="410" mass="46030">MFKKEYIINNLKNQILINKHIIGVAVGSGLSAKYAEKGGADIILALSSGRFRQMGIGSLAGWMPFSNSNELVMEFGSREIIPIIKNIPVIFGINATDPTINLEEYIDLIKSNGFSGINNFPTVGMLEGRFREALENEGISFDKEVKAIKIAHEKNLFTIAFVFDEKQAVEMLRAGADIICVHLGLTGGGEIGAKKMISLESAKNVTSKIFKVCDDIRPDVFKMIYGGPVKTPIDIDYMYQNTQTIGYIGGSAFERTPSESTITNTTKSFKFAGIHEKDELLIKMIEGIKKHYSYVDFVKEYISNNYMHKILLSDLASVLHVSRPYLSTLFKNEVGCTFPEYLSQFRLNRAKEILEKENIQISEIAHIVGYSDYAHFSKSFKKQTGLSPKEYREKNKTVTSITKSHEHITR</sequence>
<organism evidence="5 6">
    <name type="scientific">Clostridium argentinense CDC 2741</name>
    <dbReference type="NCBI Taxonomy" id="1418104"/>
    <lineage>
        <taxon>Bacteria</taxon>
        <taxon>Bacillati</taxon>
        <taxon>Bacillota</taxon>
        <taxon>Clostridia</taxon>
        <taxon>Eubacteriales</taxon>
        <taxon>Clostridiaceae</taxon>
        <taxon>Clostridium</taxon>
    </lineage>
</organism>
<evidence type="ECO:0000313" key="5">
    <source>
        <dbReference type="EMBL" id="KIE46342.1"/>
    </source>
</evidence>
<dbReference type="PROSITE" id="PS00041">
    <property type="entry name" value="HTH_ARAC_FAMILY_1"/>
    <property type="match status" value="1"/>
</dbReference>
<keyword evidence="6" id="KW-1185">Reference proteome</keyword>
<dbReference type="GO" id="GO:0003700">
    <property type="term" value="F:DNA-binding transcription factor activity"/>
    <property type="evidence" value="ECO:0007669"/>
    <property type="project" value="InterPro"/>
</dbReference>
<dbReference type="GO" id="GO:0043565">
    <property type="term" value="F:sequence-specific DNA binding"/>
    <property type="evidence" value="ECO:0007669"/>
    <property type="project" value="InterPro"/>
</dbReference>
<dbReference type="Gene3D" id="1.10.10.60">
    <property type="entry name" value="Homeodomain-like"/>
    <property type="match status" value="2"/>
</dbReference>
<evidence type="ECO:0000256" key="1">
    <source>
        <dbReference type="ARBA" id="ARBA00023015"/>
    </source>
</evidence>
<dbReference type="PROSITE" id="PS01124">
    <property type="entry name" value="HTH_ARAC_FAMILY_2"/>
    <property type="match status" value="1"/>
</dbReference>
<evidence type="ECO:0000313" key="6">
    <source>
        <dbReference type="Proteomes" id="UP000031366"/>
    </source>
</evidence>
<name>A0A0C1QZ40_9CLOT</name>
<dbReference type="InterPro" id="IPR018060">
    <property type="entry name" value="HTH_AraC"/>
</dbReference>
<dbReference type="Gene3D" id="3.20.20.70">
    <property type="entry name" value="Aldolase class I"/>
    <property type="match status" value="1"/>
</dbReference>
<evidence type="ECO:0000259" key="4">
    <source>
        <dbReference type="PROSITE" id="PS01124"/>
    </source>
</evidence>
<dbReference type="InterPro" id="IPR051353">
    <property type="entry name" value="Tobamovirus_resist_UPF0261"/>
</dbReference>
<reference evidence="5 6" key="1">
    <citation type="journal article" date="2015" name="Infect. Genet. Evol.">
        <title>Genomic sequences of six botulinum neurotoxin-producing strains representing three clostridial species illustrate the mobility and diversity of botulinum neurotoxin genes.</title>
        <authorList>
            <person name="Smith T.J."/>
            <person name="Hill K.K."/>
            <person name="Xie G."/>
            <person name="Foley B.T."/>
            <person name="Williamson C.H."/>
            <person name="Foster J.T."/>
            <person name="Johnson S.L."/>
            <person name="Chertkov O."/>
            <person name="Teshima H."/>
            <person name="Gibbons H.S."/>
            <person name="Johnsky L.A."/>
            <person name="Karavis M.A."/>
            <person name="Smith L.A."/>
        </authorList>
    </citation>
    <scope>NUCLEOTIDE SEQUENCE [LARGE SCALE GENOMIC DNA]</scope>
    <source>
        <strain evidence="5 6">CDC 2741</strain>
    </source>
</reference>
<dbReference type="SUPFAM" id="SSF51621">
    <property type="entry name" value="Phosphoenolpyruvate/pyruvate domain"/>
    <property type="match status" value="1"/>
</dbReference>
<dbReference type="EMBL" id="AYSO01000017">
    <property type="protein sequence ID" value="KIE46342.1"/>
    <property type="molecule type" value="Genomic_DNA"/>
</dbReference>
<dbReference type="Proteomes" id="UP000031366">
    <property type="component" value="Unassembled WGS sequence"/>
</dbReference>
<keyword evidence="1" id="KW-0805">Transcription regulation</keyword>
<dbReference type="InterPro" id="IPR018062">
    <property type="entry name" value="HTH_AraC-typ_CS"/>
</dbReference>
<proteinExistence type="predicted"/>
<dbReference type="InterPro" id="IPR013785">
    <property type="entry name" value="Aldolase_TIM"/>
</dbReference>
<dbReference type="Pfam" id="PF09370">
    <property type="entry name" value="PEP_hydrolase"/>
    <property type="match status" value="1"/>
</dbReference>